<dbReference type="SUPFAM" id="SSF51445">
    <property type="entry name" value="(Trans)glycosidases"/>
    <property type="match status" value="1"/>
</dbReference>
<keyword evidence="2" id="KW-1185">Reference proteome</keyword>
<dbReference type="AlphaFoldDB" id="A0A0P1FZT7"/>
<name>A0A0P1FZT7_9RHOB</name>
<dbReference type="EMBL" id="CYSE01000001">
    <property type="protein sequence ID" value="CUH74946.1"/>
    <property type="molecule type" value="Genomic_DNA"/>
</dbReference>
<dbReference type="STRING" id="441103.TRN7648_00165"/>
<accession>A0A0P1FZT7</accession>
<dbReference type="GO" id="GO:0004553">
    <property type="term" value="F:hydrolase activity, hydrolyzing O-glycosyl compounds"/>
    <property type="evidence" value="ECO:0007669"/>
    <property type="project" value="TreeGrafter"/>
</dbReference>
<dbReference type="PANTHER" id="PTHR12631">
    <property type="entry name" value="ALPHA-L-IDURONIDASE"/>
    <property type="match status" value="1"/>
</dbReference>
<evidence type="ECO:0000313" key="1">
    <source>
        <dbReference type="EMBL" id="CUH74946.1"/>
    </source>
</evidence>
<organism evidence="1 2">
    <name type="scientific">Tropicibacter naphthalenivorans</name>
    <dbReference type="NCBI Taxonomy" id="441103"/>
    <lineage>
        <taxon>Bacteria</taxon>
        <taxon>Pseudomonadati</taxon>
        <taxon>Pseudomonadota</taxon>
        <taxon>Alphaproteobacteria</taxon>
        <taxon>Rhodobacterales</taxon>
        <taxon>Roseobacteraceae</taxon>
        <taxon>Tropicibacter</taxon>
    </lineage>
</organism>
<proteinExistence type="predicted"/>
<dbReference type="Proteomes" id="UP000054935">
    <property type="component" value="Unassembled WGS sequence"/>
</dbReference>
<gene>
    <name evidence="1" type="ORF">TRN7648_00165</name>
</gene>
<reference evidence="1 2" key="1">
    <citation type="submission" date="2015-09" db="EMBL/GenBank/DDBJ databases">
        <authorList>
            <consortium name="Swine Surveillance"/>
        </authorList>
    </citation>
    <scope>NUCLEOTIDE SEQUENCE [LARGE SCALE GENOMIC DNA]</scope>
    <source>
        <strain evidence="1 2">CECT 7648</strain>
    </source>
</reference>
<dbReference type="InterPro" id="IPR017853">
    <property type="entry name" value="GH"/>
</dbReference>
<sequence length="458" mass="49147">MRLICPLGGLLFGLLLGLTMFSPVQAREAQDIWHQSAPVSSRLGLAFPNDRTEDYPAIAAMGIGVVRVAASWGRIGRAPYDFSGLDYRIGALGALGIAPFITFESNHRTLADHTGQVKNGTPRDMALWAGFVRAVVERYDGDGFDDMPGLQAPVAYVQAGNEFLRADNRSGGWAGTDEGLVAYLNATHDAAKIAAPEVPFVLGGLAAVNIDLALLAEGGTFTIRQEYPDRTFTMTSEDVPGQKATLQRLDTVLTKARFDLVDAHLYGPVERDAARLGYLTDRTNRPALSSECGGPTTDYGEAYTGHRHFAAVLERNLAVLAAGGRVCLWFGLNERLKTSFSNRQTPLYTADMTPKPGVDAYRLLASFLSDGGAVETIGPRQYTIQTTQGPICIAFGQDAQAIPLTDCYESQNAVCVLDAQTRTAQLVPVATLPHACGGDAISLTGPGLSPILKRNRQQ</sequence>
<dbReference type="InterPro" id="IPR051923">
    <property type="entry name" value="Glycosyl_Hydrolase_39"/>
</dbReference>
<dbReference type="Gene3D" id="3.20.20.80">
    <property type="entry name" value="Glycosidases"/>
    <property type="match status" value="1"/>
</dbReference>
<dbReference type="PANTHER" id="PTHR12631:SF10">
    <property type="entry name" value="BETA-XYLOSIDASE-LIKE PROTEIN-RELATED"/>
    <property type="match status" value="1"/>
</dbReference>
<protein>
    <submittedName>
        <fullName evidence="1">Beta-xylosidase</fullName>
    </submittedName>
</protein>
<evidence type="ECO:0000313" key="2">
    <source>
        <dbReference type="Proteomes" id="UP000054935"/>
    </source>
</evidence>